<name>A0A2A3JZ32_9RHOB</name>
<dbReference type="EMBL" id="NTHN02000040">
    <property type="protein sequence ID" value="MCT4372238.1"/>
    <property type="molecule type" value="Genomic_DNA"/>
</dbReference>
<dbReference type="RefSeq" id="WP_095881092.1">
    <property type="nucleotide sequence ID" value="NZ_NTHN02000040.1"/>
</dbReference>
<accession>A0A2A3JZ32</accession>
<reference evidence="3" key="2">
    <citation type="submission" date="2023-07" db="EMBL/GenBank/DDBJ databases">
        <title>Yangia mangrovi SAOS 153D genome.</title>
        <authorList>
            <person name="Verma A."/>
            <person name="Pal Y."/>
            <person name="Sundharam S."/>
            <person name="Bisht B."/>
            <person name="Srinivasan K."/>
        </authorList>
    </citation>
    <scope>NUCLEOTIDE SEQUENCE [LARGE SCALE GENOMIC DNA]</scope>
    <source>
        <strain evidence="3">SAOS 153D</strain>
    </source>
</reference>
<protein>
    <submittedName>
        <fullName evidence="2">Uncharacterized protein</fullName>
    </submittedName>
</protein>
<evidence type="ECO:0000313" key="3">
    <source>
        <dbReference type="Proteomes" id="UP000217448"/>
    </source>
</evidence>
<dbReference type="Proteomes" id="UP000217448">
    <property type="component" value="Unassembled WGS sequence"/>
</dbReference>
<gene>
    <name evidence="1" type="ORF">CLG85_018710</name>
    <name evidence="2" type="ORF">CLG85_03950</name>
</gene>
<dbReference type="AlphaFoldDB" id="A0A2A3JZ32"/>
<evidence type="ECO:0000313" key="2">
    <source>
        <dbReference type="EMBL" id="PBD20446.1"/>
    </source>
</evidence>
<comment type="caution">
    <text evidence="2">The sequence shown here is derived from an EMBL/GenBank/DDBJ whole genome shotgun (WGS) entry which is preliminary data.</text>
</comment>
<dbReference type="OrthoDB" id="9763983at2"/>
<organism evidence="2">
    <name type="scientific">Alloyangia mangrovi</name>
    <dbReference type="NCBI Taxonomy" id="1779329"/>
    <lineage>
        <taxon>Bacteria</taxon>
        <taxon>Pseudomonadati</taxon>
        <taxon>Pseudomonadota</taxon>
        <taxon>Alphaproteobacteria</taxon>
        <taxon>Rhodobacterales</taxon>
        <taxon>Roseobacteraceae</taxon>
        <taxon>Alloyangia</taxon>
    </lineage>
</organism>
<keyword evidence="3" id="KW-1185">Reference proteome</keyword>
<evidence type="ECO:0000313" key="1">
    <source>
        <dbReference type="EMBL" id="MCT4372238.1"/>
    </source>
</evidence>
<reference evidence="1" key="3">
    <citation type="submission" date="2024-05" db="EMBL/GenBank/DDBJ databases">
        <title>Yangia mangrovi SAOS 153D genome.</title>
        <authorList>
            <person name="Verma A."/>
            <person name="Pal Y."/>
            <person name="Sundharam S."/>
            <person name="Bisht B."/>
            <person name="Srinivasan K."/>
        </authorList>
    </citation>
    <scope>NUCLEOTIDE SEQUENCE</scope>
    <source>
        <strain evidence="1">SAOS 153D</strain>
    </source>
</reference>
<dbReference type="EMBL" id="NTHN01000044">
    <property type="protein sequence ID" value="PBD20446.1"/>
    <property type="molecule type" value="Genomic_DNA"/>
</dbReference>
<reference evidence="2" key="1">
    <citation type="submission" date="2017-09" db="EMBL/GenBank/DDBJ databases">
        <title>Yangia sp. SAOS 153D whole genome sequencing.</title>
        <authorList>
            <person name="Verma A."/>
            <person name="Krishnamurthi S."/>
        </authorList>
    </citation>
    <scope>NUCLEOTIDE SEQUENCE [LARGE SCALE GENOMIC DNA]</scope>
    <source>
        <strain evidence="2">SAOS 153D</strain>
    </source>
</reference>
<proteinExistence type="predicted"/>
<sequence length="142" mass="15095">MKDPTPTVTTSPLAAHPGDVVDLLGHALTLRATDNAEICVLMCHVFVFHWRKSPYVISGTGCRFTQTAEAGGDLKHGTEIVAYKDRFLAALLGTLAAPPGRANHTGPGAEIRPEQLLGAWAEMLRVIGPSCGTKLSDDLHAL</sequence>